<name>A0ABV0FYP1_9GAMM</name>
<reference evidence="2 3" key="1">
    <citation type="submission" date="2024-05" db="EMBL/GenBank/DDBJ databases">
        <title>Genome sequencing of Marine Estuary Bacteria, Shewanella vesiculosa and S. baltica, and Pseudomonas syringae.</title>
        <authorList>
            <person name="Gurung A."/>
            <person name="Maclea K.S."/>
        </authorList>
    </citation>
    <scope>NUCLEOTIDE SEQUENCE [LARGE SCALE GENOMIC DNA]</scope>
    <source>
        <strain evidence="2 3">1A</strain>
    </source>
</reference>
<evidence type="ECO:0000313" key="3">
    <source>
        <dbReference type="Proteomes" id="UP001477278"/>
    </source>
</evidence>
<evidence type="ECO:0000313" key="2">
    <source>
        <dbReference type="EMBL" id="MEO3684703.1"/>
    </source>
</evidence>
<feature type="signal peptide" evidence="1">
    <location>
        <begin position="1"/>
        <end position="18"/>
    </location>
</feature>
<dbReference type="RefSeq" id="WP_347691083.1">
    <property type="nucleotide sequence ID" value="NZ_JBDPZN010000025.1"/>
</dbReference>
<evidence type="ECO:0000256" key="1">
    <source>
        <dbReference type="SAM" id="SignalP"/>
    </source>
</evidence>
<sequence>MNRLLAISLAICSFSVAAADLPTYEEAQVQIKKCGEIAQIASSMLAAATVENISKEEMESKLRRFEVSSDNERKTVNFVNRVMIHAYRAAESGSTRGFIDFYYDACLNNFDKFKDL</sequence>
<dbReference type="EMBL" id="JBDPZN010000025">
    <property type="protein sequence ID" value="MEO3684703.1"/>
    <property type="molecule type" value="Genomic_DNA"/>
</dbReference>
<feature type="chain" id="PRO_5045177642" evidence="1">
    <location>
        <begin position="19"/>
        <end position="116"/>
    </location>
</feature>
<keyword evidence="3" id="KW-1185">Reference proteome</keyword>
<proteinExistence type="predicted"/>
<accession>A0ABV0FYP1</accession>
<organism evidence="2 3">
    <name type="scientific">Shewanella vesiculosa</name>
    <dbReference type="NCBI Taxonomy" id="518738"/>
    <lineage>
        <taxon>Bacteria</taxon>
        <taxon>Pseudomonadati</taxon>
        <taxon>Pseudomonadota</taxon>
        <taxon>Gammaproteobacteria</taxon>
        <taxon>Alteromonadales</taxon>
        <taxon>Shewanellaceae</taxon>
        <taxon>Shewanella</taxon>
    </lineage>
</organism>
<protein>
    <submittedName>
        <fullName evidence="2">Uncharacterized protein</fullName>
    </submittedName>
</protein>
<keyword evidence="1" id="KW-0732">Signal</keyword>
<comment type="caution">
    <text evidence="2">The sequence shown here is derived from an EMBL/GenBank/DDBJ whole genome shotgun (WGS) entry which is preliminary data.</text>
</comment>
<dbReference type="Proteomes" id="UP001477278">
    <property type="component" value="Unassembled WGS sequence"/>
</dbReference>
<gene>
    <name evidence="2" type="ORF">ABHN84_20780</name>
</gene>